<reference evidence="6" key="1">
    <citation type="journal article" date="2014" name="Int. J. Syst. Evol. Microbiol.">
        <title>Complete genome sequence of Corynebacterium casei LMG S-19264T (=DSM 44701T), isolated from a smear-ripened cheese.</title>
        <authorList>
            <consortium name="US DOE Joint Genome Institute (JGI-PGF)"/>
            <person name="Walter F."/>
            <person name="Albersmeier A."/>
            <person name="Kalinowski J."/>
            <person name="Ruckert C."/>
        </authorList>
    </citation>
    <scope>NUCLEOTIDE SEQUENCE</scope>
    <source>
        <strain evidence="6">JCM 4790</strain>
    </source>
</reference>
<dbReference type="NCBIfam" id="TIGR03945">
    <property type="entry name" value="PLP_SbnA_fam"/>
    <property type="match status" value="1"/>
</dbReference>
<evidence type="ECO:0000256" key="1">
    <source>
        <dbReference type="ARBA" id="ARBA00001933"/>
    </source>
</evidence>
<sequence>MIADHSYDLIPDDIFLRVRDVAGLDRFYIKVEGLNPGGSIKMKTARGLVEAAEDSGADMRRVRLIESTSGNLGIALAVVCAAKNYELTCVTDANANASATAVMRSLGAEVVVLRNRDANGGFLGSRIAYIRRRLAGDPNLYWLNQYASPSNPAVHERSTAPAVLAAFERVDYLFVGVGTGGTLMGCVDHFRRHSPSTRIVAVDTVGSVSFGSAPGTRHIPGLGMSRPSEILDRNAPDEVLLLPEWETVRECRWLARHTGLLAGGSTGTVLAAVRRRGASIAPDRTVVALAPDMGERYLGSLYDERWVVDRGLERALGHGTRTAEGRRDEPVPA</sequence>
<keyword evidence="4" id="KW-0663">Pyridoxal phosphate</keyword>
<dbReference type="AlphaFoldDB" id="A0A918KFC5"/>
<organism evidence="6 7">
    <name type="scientific">Streptomyces minutiscleroticus</name>
    <dbReference type="NCBI Taxonomy" id="68238"/>
    <lineage>
        <taxon>Bacteria</taxon>
        <taxon>Bacillati</taxon>
        <taxon>Actinomycetota</taxon>
        <taxon>Actinomycetes</taxon>
        <taxon>Kitasatosporales</taxon>
        <taxon>Streptomycetaceae</taxon>
        <taxon>Streptomyces</taxon>
    </lineage>
</organism>
<dbReference type="GO" id="GO:1901605">
    <property type="term" value="P:alpha-amino acid metabolic process"/>
    <property type="evidence" value="ECO:0007669"/>
    <property type="project" value="UniProtKB-ARBA"/>
</dbReference>
<gene>
    <name evidence="6" type="primary">cysK</name>
    <name evidence="6" type="ORF">GCM10010358_14150</name>
</gene>
<accession>A0A918KFC5</accession>
<evidence type="ECO:0000256" key="3">
    <source>
        <dbReference type="ARBA" id="ARBA00022679"/>
    </source>
</evidence>
<dbReference type="CDD" id="cd01561">
    <property type="entry name" value="CBS_like"/>
    <property type="match status" value="1"/>
</dbReference>
<dbReference type="PANTHER" id="PTHR10314">
    <property type="entry name" value="CYSTATHIONINE BETA-SYNTHASE"/>
    <property type="match status" value="1"/>
</dbReference>
<proteinExistence type="predicted"/>
<comment type="caution">
    <text evidence="6">The sequence shown here is derived from an EMBL/GenBank/DDBJ whole genome shotgun (WGS) entry which is preliminary data.</text>
</comment>
<keyword evidence="3" id="KW-0808">Transferase</keyword>
<keyword evidence="7" id="KW-1185">Reference proteome</keyword>
<dbReference type="InterPro" id="IPR001926">
    <property type="entry name" value="TrpB-like_PALP"/>
</dbReference>
<dbReference type="GO" id="GO:0016740">
    <property type="term" value="F:transferase activity"/>
    <property type="evidence" value="ECO:0007669"/>
    <property type="project" value="UniProtKB-KW"/>
</dbReference>
<evidence type="ECO:0000313" key="6">
    <source>
        <dbReference type="EMBL" id="GGX60762.1"/>
    </source>
</evidence>
<comment type="subunit">
    <text evidence="2">Homodimer.</text>
</comment>
<reference evidence="6" key="2">
    <citation type="submission" date="2020-09" db="EMBL/GenBank/DDBJ databases">
        <authorList>
            <person name="Sun Q."/>
            <person name="Ohkuma M."/>
        </authorList>
    </citation>
    <scope>NUCLEOTIDE SEQUENCE</scope>
    <source>
        <strain evidence="6">JCM 4790</strain>
    </source>
</reference>
<evidence type="ECO:0000256" key="2">
    <source>
        <dbReference type="ARBA" id="ARBA00011738"/>
    </source>
</evidence>
<dbReference type="InterPro" id="IPR050214">
    <property type="entry name" value="Cys_Synth/Cystath_Beta-Synth"/>
</dbReference>
<dbReference type="InterPro" id="IPR036052">
    <property type="entry name" value="TrpB-like_PALP_sf"/>
</dbReference>
<dbReference type="EMBL" id="BMVU01000003">
    <property type="protein sequence ID" value="GGX60762.1"/>
    <property type="molecule type" value="Genomic_DNA"/>
</dbReference>
<dbReference type="InterPro" id="IPR023927">
    <property type="entry name" value="SbnA"/>
</dbReference>
<dbReference type="Proteomes" id="UP000619244">
    <property type="component" value="Unassembled WGS sequence"/>
</dbReference>
<name>A0A918KFC5_9ACTN</name>
<dbReference type="Gene3D" id="3.40.50.1100">
    <property type="match status" value="2"/>
</dbReference>
<dbReference type="Pfam" id="PF00291">
    <property type="entry name" value="PALP"/>
    <property type="match status" value="1"/>
</dbReference>
<dbReference type="SUPFAM" id="SSF53686">
    <property type="entry name" value="Tryptophan synthase beta subunit-like PLP-dependent enzymes"/>
    <property type="match status" value="1"/>
</dbReference>
<protein>
    <submittedName>
        <fullName evidence="6">2,3-diaminopropionate biosynthesis protein SbnA</fullName>
    </submittedName>
</protein>
<evidence type="ECO:0000256" key="4">
    <source>
        <dbReference type="ARBA" id="ARBA00022898"/>
    </source>
</evidence>
<feature type="domain" description="Tryptophan synthase beta chain-like PALP" evidence="5">
    <location>
        <begin position="23"/>
        <end position="292"/>
    </location>
</feature>
<evidence type="ECO:0000313" key="7">
    <source>
        <dbReference type="Proteomes" id="UP000619244"/>
    </source>
</evidence>
<evidence type="ECO:0000259" key="5">
    <source>
        <dbReference type="Pfam" id="PF00291"/>
    </source>
</evidence>
<comment type="cofactor">
    <cofactor evidence="1">
        <name>pyridoxal 5'-phosphate</name>
        <dbReference type="ChEBI" id="CHEBI:597326"/>
    </cofactor>
</comment>